<name>A0A9D1S3B1_9FIRM</name>
<dbReference type="Proteomes" id="UP000824070">
    <property type="component" value="Unassembled WGS sequence"/>
</dbReference>
<reference evidence="1" key="1">
    <citation type="submission" date="2020-10" db="EMBL/GenBank/DDBJ databases">
        <authorList>
            <person name="Gilroy R."/>
        </authorList>
    </citation>
    <scope>NUCLEOTIDE SEQUENCE</scope>
    <source>
        <strain evidence="1">ChiGjej1B1-22543</strain>
    </source>
</reference>
<proteinExistence type="predicted"/>
<protein>
    <submittedName>
        <fullName evidence="1">Uncharacterized protein</fullName>
    </submittedName>
</protein>
<reference evidence="1" key="2">
    <citation type="journal article" date="2021" name="PeerJ">
        <title>Extensive microbial diversity within the chicken gut microbiome revealed by metagenomics and culture.</title>
        <authorList>
            <person name="Gilroy R."/>
            <person name="Ravi A."/>
            <person name="Getino M."/>
            <person name="Pursley I."/>
            <person name="Horton D.L."/>
            <person name="Alikhan N.F."/>
            <person name="Baker D."/>
            <person name="Gharbi K."/>
            <person name="Hall N."/>
            <person name="Watson M."/>
            <person name="Adriaenssens E.M."/>
            <person name="Foster-Nyarko E."/>
            <person name="Jarju S."/>
            <person name="Secka A."/>
            <person name="Antonio M."/>
            <person name="Oren A."/>
            <person name="Chaudhuri R.R."/>
            <person name="La Ragione R."/>
            <person name="Hildebrand F."/>
            <person name="Pallen M.J."/>
        </authorList>
    </citation>
    <scope>NUCLEOTIDE SEQUENCE</scope>
    <source>
        <strain evidence="1">ChiGjej1B1-22543</strain>
    </source>
</reference>
<dbReference type="AlphaFoldDB" id="A0A9D1S3B1"/>
<accession>A0A9D1S3B1</accession>
<comment type="caution">
    <text evidence="1">The sequence shown here is derived from an EMBL/GenBank/DDBJ whole genome shotgun (WGS) entry which is preliminary data.</text>
</comment>
<dbReference type="EMBL" id="DVMV01000018">
    <property type="protein sequence ID" value="HIU45172.1"/>
    <property type="molecule type" value="Genomic_DNA"/>
</dbReference>
<sequence>MSYFKDLLTDECFKSGFFLQGPNPVTDQRKVFSYLDYGGEAIKVNDVLWIMSQWWTPYDFKDASFSKKSEGVYEYFNQSRRCLINTNEGRFRFVLDSQAEYKQRLGGPRTDPSAPWSHFLLEQDFVESVRIRDLSALFANVKVRINDVKSLDGDSFDPNKHTAQFIWYLTIREGNGKSKEGLGGNFIWFGIPIYDYRYPSIAKHIQYDGDFAGSTKALIYCLNSKDYLSDAPLKFGKEYEISLDILPAIRRAVKYAVKNKIFATSRNLVVNYMNIGWELPGSFAVDSEISNIRLKGVLND</sequence>
<evidence type="ECO:0000313" key="1">
    <source>
        <dbReference type="EMBL" id="HIU45172.1"/>
    </source>
</evidence>
<evidence type="ECO:0000313" key="2">
    <source>
        <dbReference type="Proteomes" id="UP000824070"/>
    </source>
</evidence>
<gene>
    <name evidence="1" type="ORF">IAC52_02615</name>
</gene>
<organism evidence="1 2">
    <name type="scientific">Candidatus Alloenteromonas pullicola</name>
    <dbReference type="NCBI Taxonomy" id="2840784"/>
    <lineage>
        <taxon>Bacteria</taxon>
        <taxon>Bacillati</taxon>
        <taxon>Bacillota</taxon>
        <taxon>Bacillota incertae sedis</taxon>
        <taxon>Candidatus Alloenteromonas</taxon>
    </lineage>
</organism>